<comment type="caution">
    <text evidence="1">The sequence shown here is derived from an EMBL/GenBank/DDBJ whole genome shotgun (WGS) entry which is preliminary data.</text>
</comment>
<reference evidence="1" key="2">
    <citation type="submission" date="2021-09" db="EMBL/GenBank/DDBJ databases">
        <authorList>
            <person name="Jia N."/>
            <person name="Wang J."/>
            <person name="Shi W."/>
            <person name="Du L."/>
            <person name="Sun Y."/>
            <person name="Zhan W."/>
            <person name="Jiang J."/>
            <person name="Wang Q."/>
            <person name="Zhang B."/>
            <person name="Ji P."/>
            <person name="Sakyi L.B."/>
            <person name="Cui X."/>
            <person name="Yuan T."/>
            <person name="Jiang B."/>
            <person name="Yang W."/>
            <person name="Lam T.T.-Y."/>
            <person name="Chang Q."/>
            <person name="Ding S."/>
            <person name="Wang X."/>
            <person name="Zhu J."/>
            <person name="Ruan X."/>
            <person name="Zhao L."/>
            <person name="Wei J."/>
            <person name="Que T."/>
            <person name="Du C."/>
            <person name="Cheng J."/>
            <person name="Dai P."/>
            <person name="Han X."/>
            <person name="Huang E."/>
            <person name="Gao Y."/>
            <person name="Liu J."/>
            <person name="Shao H."/>
            <person name="Ye R."/>
            <person name="Li L."/>
            <person name="Wei W."/>
            <person name="Wang X."/>
            <person name="Wang C."/>
            <person name="Huo Q."/>
            <person name="Li W."/>
            <person name="Guo W."/>
            <person name="Chen H."/>
            <person name="Chen S."/>
            <person name="Zhou L."/>
            <person name="Zhou L."/>
            <person name="Ni X."/>
            <person name="Tian J."/>
            <person name="Zhou Y."/>
            <person name="Sheng Y."/>
            <person name="Liu T."/>
            <person name="Pan Y."/>
            <person name="Xia L."/>
            <person name="Li J."/>
            <person name="Zhao F."/>
            <person name="Cao W."/>
        </authorList>
    </citation>
    <scope>NUCLEOTIDE SEQUENCE</scope>
    <source>
        <strain evidence="1">Rsan-2018</strain>
        <tissue evidence="1">Larvae</tissue>
    </source>
</reference>
<keyword evidence="2" id="KW-1185">Reference proteome</keyword>
<dbReference type="SUPFAM" id="SSF52047">
    <property type="entry name" value="RNI-like"/>
    <property type="match status" value="1"/>
</dbReference>
<accession>A0A9D4PHY5</accession>
<evidence type="ECO:0000313" key="1">
    <source>
        <dbReference type="EMBL" id="KAH7942823.1"/>
    </source>
</evidence>
<organism evidence="1 2">
    <name type="scientific">Rhipicephalus sanguineus</name>
    <name type="common">Brown dog tick</name>
    <name type="synonym">Ixodes sanguineus</name>
    <dbReference type="NCBI Taxonomy" id="34632"/>
    <lineage>
        <taxon>Eukaryota</taxon>
        <taxon>Metazoa</taxon>
        <taxon>Ecdysozoa</taxon>
        <taxon>Arthropoda</taxon>
        <taxon>Chelicerata</taxon>
        <taxon>Arachnida</taxon>
        <taxon>Acari</taxon>
        <taxon>Parasitiformes</taxon>
        <taxon>Ixodida</taxon>
        <taxon>Ixodoidea</taxon>
        <taxon>Ixodidae</taxon>
        <taxon>Rhipicephalinae</taxon>
        <taxon>Rhipicephalus</taxon>
        <taxon>Rhipicephalus</taxon>
    </lineage>
</organism>
<dbReference type="InterPro" id="IPR032675">
    <property type="entry name" value="LRR_dom_sf"/>
</dbReference>
<dbReference type="Proteomes" id="UP000821837">
    <property type="component" value="Unassembled WGS sequence"/>
</dbReference>
<protein>
    <recommendedName>
        <fullName evidence="3">Nlr family card domain protein</fullName>
    </recommendedName>
</protein>
<sequence>MEDEATLAEVLSVTCTQGESSVCELVRHLSACNQLLWNAALQLREDFRDKLGDLSVRRVPGICRNFRLCNDCAHNEKVAWDLLQWLLQSHRCVVAVEADYDVLKRSALVEALASATRLTRLTVYGMASDEGEVLQESVDTGLGIQLPQEDYAETAAVFEIPVRLLEKDGTVLFSLDLTALELSPPMANKLNDALRKNCTIKELAVGANIFFSNFRTSNSFVQYLEKRNPTLQTLILRGSLFVFDSAALPTLARAICRVRTLTDLTLDGDASRRKCAQLLAELLKSEYLLSLSFLLKPSRSLVHDFPPCEHSPVPSWVSALAKNGKLQKLELDVSWSFRTDCGQLLEVLPSEHGLRSLTLRGFRIDGDLTNACRTIRKRDLGGRVRIHDYIVQPNYDLTLSEYEAVKSIVLSSLPFWADSIALRNLFGAMASWVHVTSLRVHLVLFDEDVFLSLAAYTKGVTSLKEIELRIDVDVSDDEEGAIDVDDADSPTLRSISKLCDALSSNVGTAVIRLHSTIEIGDSSCGALADAALNPHHHELSVEGVKDTSVPVFLDRLLSRLGENFNLLLLDIPVCVKPNERMREAQDFVRRNRDIADRATRFLMEDRSPCCARAFEVVSEEPVLVHSARRKLSEDALEAIRRAQKFLRSVDVHTYMRLAGVVQERVVCNAREDGARQLDRLYYDAWLSVLHYLRLDDVVLP</sequence>
<dbReference type="Gene3D" id="3.80.10.10">
    <property type="entry name" value="Ribonuclease Inhibitor"/>
    <property type="match status" value="1"/>
</dbReference>
<proteinExistence type="predicted"/>
<gene>
    <name evidence="1" type="ORF">HPB52_001605</name>
</gene>
<dbReference type="VEuPathDB" id="VectorBase:RSAN_039918"/>
<dbReference type="EMBL" id="JABSTV010001253">
    <property type="protein sequence ID" value="KAH7942823.1"/>
    <property type="molecule type" value="Genomic_DNA"/>
</dbReference>
<dbReference type="AlphaFoldDB" id="A0A9D4PHY5"/>
<reference evidence="1" key="1">
    <citation type="journal article" date="2020" name="Cell">
        <title>Large-Scale Comparative Analyses of Tick Genomes Elucidate Their Genetic Diversity and Vector Capacities.</title>
        <authorList>
            <consortium name="Tick Genome and Microbiome Consortium (TIGMIC)"/>
            <person name="Jia N."/>
            <person name="Wang J."/>
            <person name="Shi W."/>
            <person name="Du L."/>
            <person name="Sun Y."/>
            <person name="Zhan W."/>
            <person name="Jiang J.F."/>
            <person name="Wang Q."/>
            <person name="Zhang B."/>
            <person name="Ji P."/>
            <person name="Bell-Sakyi L."/>
            <person name="Cui X.M."/>
            <person name="Yuan T.T."/>
            <person name="Jiang B.G."/>
            <person name="Yang W.F."/>
            <person name="Lam T.T."/>
            <person name="Chang Q.C."/>
            <person name="Ding S.J."/>
            <person name="Wang X.J."/>
            <person name="Zhu J.G."/>
            <person name="Ruan X.D."/>
            <person name="Zhao L."/>
            <person name="Wei J.T."/>
            <person name="Ye R.Z."/>
            <person name="Que T.C."/>
            <person name="Du C.H."/>
            <person name="Zhou Y.H."/>
            <person name="Cheng J.X."/>
            <person name="Dai P.F."/>
            <person name="Guo W.B."/>
            <person name="Han X.H."/>
            <person name="Huang E.J."/>
            <person name="Li L.F."/>
            <person name="Wei W."/>
            <person name="Gao Y.C."/>
            <person name="Liu J.Z."/>
            <person name="Shao H.Z."/>
            <person name="Wang X."/>
            <person name="Wang C.C."/>
            <person name="Yang T.C."/>
            <person name="Huo Q.B."/>
            <person name="Li W."/>
            <person name="Chen H.Y."/>
            <person name="Chen S.E."/>
            <person name="Zhou L.G."/>
            <person name="Ni X.B."/>
            <person name="Tian J.H."/>
            <person name="Sheng Y."/>
            <person name="Liu T."/>
            <person name="Pan Y.S."/>
            <person name="Xia L.Y."/>
            <person name="Li J."/>
            <person name="Zhao F."/>
            <person name="Cao W.C."/>
        </authorList>
    </citation>
    <scope>NUCLEOTIDE SEQUENCE</scope>
    <source>
        <strain evidence="1">Rsan-2018</strain>
    </source>
</reference>
<evidence type="ECO:0000313" key="2">
    <source>
        <dbReference type="Proteomes" id="UP000821837"/>
    </source>
</evidence>
<name>A0A9D4PHY5_RHISA</name>
<evidence type="ECO:0008006" key="3">
    <source>
        <dbReference type="Google" id="ProtNLM"/>
    </source>
</evidence>